<feature type="region of interest" description="Disordered" evidence="1">
    <location>
        <begin position="253"/>
        <end position="296"/>
    </location>
</feature>
<feature type="region of interest" description="Disordered" evidence="1">
    <location>
        <begin position="374"/>
        <end position="430"/>
    </location>
</feature>
<protein>
    <submittedName>
        <fullName evidence="2">Uncharacterized protein</fullName>
    </submittedName>
</protein>
<feature type="region of interest" description="Disordered" evidence="1">
    <location>
        <begin position="1"/>
        <end position="29"/>
    </location>
</feature>
<feature type="compositionally biased region" description="Low complexity" evidence="1">
    <location>
        <begin position="403"/>
        <end position="417"/>
    </location>
</feature>
<feature type="region of interest" description="Disordered" evidence="1">
    <location>
        <begin position="211"/>
        <end position="234"/>
    </location>
</feature>
<gene>
    <name evidence="2" type="ORF">OTU49_007403</name>
</gene>
<sequence length="430" mass="42736">VGMGPNAPGRLMGRTPLLPPSSPQGTGGPLYVVTTNSGTITVVTRTVAAGQGTGPRVVTVNTINAPKASVSGVRAPAPATVVSVGSKTIQTVRVTPQGPAGLRPVLSGTKSNVIVVHKGAPSPGTRPMNIQGIRDVPTKITIGKNLSGSSSSTVLQKPLPLSRGTIGAPNVVPVSTPTSQGNVIVVDLSPENNSVSNNNALADILQATGESSLSATNSGTCTSSISTTASTTTTAANTSTTTLANIMTNTTTSSTTVTIPTTNSSGGNSSGGNSSEGSASTGGSGGSSSGCAVDGEGEWLNLGLEGEDSPGHSLPEGQMQMLEEAVEILGRGDKESARNLLRQAGIELLDSPGDIGEHGGEAASMASLMAGLASQLPGGHMDDGSLAPVGELDPATGLFYNPSSTESSSDSNSNSASDELDAPEERESPE</sequence>
<comment type="caution">
    <text evidence="2">The sequence shown here is derived from an EMBL/GenBank/DDBJ whole genome shotgun (WGS) entry which is preliminary data.</text>
</comment>
<evidence type="ECO:0000256" key="1">
    <source>
        <dbReference type="SAM" id="MobiDB-lite"/>
    </source>
</evidence>
<feature type="non-terminal residue" evidence="2">
    <location>
        <position position="1"/>
    </location>
</feature>
<proteinExistence type="predicted"/>
<name>A0AAW0WVH1_CHEQU</name>
<dbReference type="AlphaFoldDB" id="A0AAW0WVH1"/>
<dbReference type="Proteomes" id="UP001445076">
    <property type="component" value="Unassembled WGS sequence"/>
</dbReference>
<accession>A0AAW0WVH1</accession>
<evidence type="ECO:0000313" key="3">
    <source>
        <dbReference type="Proteomes" id="UP001445076"/>
    </source>
</evidence>
<evidence type="ECO:0000313" key="2">
    <source>
        <dbReference type="EMBL" id="KAK8731643.1"/>
    </source>
</evidence>
<organism evidence="2 3">
    <name type="scientific">Cherax quadricarinatus</name>
    <name type="common">Australian red claw crayfish</name>
    <dbReference type="NCBI Taxonomy" id="27406"/>
    <lineage>
        <taxon>Eukaryota</taxon>
        <taxon>Metazoa</taxon>
        <taxon>Ecdysozoa</taxon>
        <taxon>Arthropoda</taxon>
        <taxon>Crustacea</taxon>
        <taxon>Multicrustacea</taxon>
        <taxon>Malacostraca</taxon>
        <taxon>Eumalacostraca</taxon>
        <taxon>Eucarida</taxon>
        <taxon>Decapoda</taxon>
        <taxon>Pleocyemata</taxon>
        <taxon>Astacidea</taxon>
        <taxon>Parastacoidea</taxon>
        <taxon>Parastacidae</taxon>
        <taxon>Cherax</taxon>
    </lineage>
</organism>
<keyword evidence="3" id="KW-1185">Reference proteome</keyword>
<dbReference type="EMBL" id="JARKIK010000060">
    <property type="protein sequence ID" value="KAK8731643.1"/>
    <property type="molecule type" value="Genomic_DNA"/>
</dbReference>
<feature type="compositionally biased region" description="Low complexity" evidence="1">
    <location>
        <begin position="253"/>
        <end position="279"/>
    </location>
</feature>
<feature type="compositionally biased region" description="Low complexity" evidence="1">
    <location>
        <begin position="216"/>
        <end position="234"/>
    </location>
</feature>
<reference evidence="2 3" key="1">
    <citation type="journal article" date="2024" name="BMC Genomics">
        <title>Genome assembly of redclaw crayfish (Cherax quadricarinatus) provides insights into its immune adaptation and hypoxia tolerance.</title>
        <authorList>
            <person name="Liu Z."/>
            <person name="Zheng J."/>
            <person name="Li H."/>
            <person name="Fang K."/>
            <person name="Wang S."/>
            <person name="He J."/>
            <person name="Zhou D."/>
            <person name="Weng S."/>
            <person name="Chi M."/>
            <person name="Gu Z."/>
            <person name="He J."/>
            <person name="Li F."/>
            <person name="Wang M."/>
        </authorList>
    </citation>
    <scope>NUCLEOTIDE SEQUENCE [LARGE SCALE GENOMIC DNA]</scope>
    <source>
        <strain evidence="2">ZL_2023a</strain>
    </source>
</reference>